<keyword evidence="5" id="KW-1133">Transmembrane helix</keyword>
<dbReference type="SUPFAM" id="SSF53822">
    <property type="entry name" value="Periplasmic binding protein-like I"/>
    <property type="match status" value="1"/>
</dbReference>
<gene>
    <name evidence="12" type="ORF">NDU88_000598</name>
</gene>
<keyword evidence="2" id="KW-1003">Cell membrane</keyword>
<keyword evidence="8" id="KW-0675">Receptor</keyword>
<sequence>MVLHFGWTWVGLLAEDSDLGQRGIHVLQEELIKGGACIDFSENILTSRADKNAFHIVQVIRNSTAKAIIIFSNDADLVPVLNELVKEKVTGRLWVASDGWSTSAVMSMEKYSQLLSGTIGFESHSGEMPGFKEYTGSLQPSRSQDDVFIKEFWEESFGCKWLDQKLFSDALDNRTKMCTGLEKLESLQAYNNDVSRVRFKNQIYNAVYVLAWALHDLSSCRPGSGPFPRGTCADIISFQPWQVGTDISVLNEQTYS</sequence>
<dbReference type="InterPro" id="IPR000068">
    <property type="entry name" value="GPCR_3_Ca_sens_rcpt-rel"/>
</dbReference>
<feature type="domain" description="Receptor ligand binding region" evidence="11">
    <location>
        <begin position="2"/>
        <end position="247"/>
    </location>
</feature>
<protein>
    <recommendedName>
        <fullName evidence="11">Receptor ligand binding region domain-containing protein</fullName>
    </recommendedName>
</protein>
<evidence type="ECO:0000313" key="13">
    <source>
        <dbReference type="Proteomes" id="UP001066276"/>
    </source>
</evidence>
<keyword evidence="9" id="KW-0325">Glycoprotein</keyword>
<evidence type="ECO:0000256" key="2">
    <source>
        <dbReference type="ARBA" id="ARBA00022475"/>
    </source>
</evidence>
<evidence type="ECO:0000256" key="4">
    <source>
        <dbReference type="ARBA" id="ARBA00022729"/>
    </source>
</evidence>
<keyword evidence="4" id="KW-0732">Signal</keyword>
<keyword evidence="7" id="KW-0472">Membrane</keyword>
<keyword evidence="13" id="KW-1185">Reference proteome</keyword>
<organism evidence="12 13">
    <name type="scientific">Pleurodeles waltl</name>
    <name type="common">Iberian ribbed newt</name>
    <dbReference type="NCBI Taxonomy" id="8319"/>
    <lineage>
        <taxon>Eukaryota</taxon>
        <taxon>Metazoa</taxon>
        <taxon>Chordata</taxon>
        <taxon>Craniata</taxon>
        <taxon>Vertebrata</taxon>
        <taxon>Euteleostomi</taxon>
        <taxon>Amphibia</taxon>
        <taxon>Batrachia</taxon>
        <taxon>Caudata</taxon>
        <taxon>Salamandroidea</taxon>
        <taxon>Salamandridae</taxon>
        <taxon>Pleurodelinae</taxon>
        <taxon>Pleurodeles</taxon>
    </lineage>
</organism>
<reference evidence="12" key="1">
    <citation type="journal article" date="2022" name="bioRxiv">
        <title>Sequencing and chromosome-scale assembly of the giantPleurodeles waltlgenome.</title>
        <authorList>
            <person name="Brown T."/>
            <person name="Elewa A."/>
            <person name="Iarovenko S."/>
            <person name="Subramanian E."/>
            <person name="Araus A.J."/>
            <person name="Petzold A."/>
            <person name="Susuki M."/>
            <person name="Suzuki K.-i.T."/>
            <person name="Hayashi T."/>
            <person name="Toyoda A."/>
            <person name="Oliveira C."/>
            <person name="Osipova E."/>
            <person name="Leigh N.D."/>
            <person name="Simon A."/>
            <person name="Yun M.H."/>
        </authorList>
    </citation>
    <scope>NUCLEOTIDE SEQUENCE</scope>
    <source>
        <strain evidence="12">20211129_DDA</strain>
        <tissue evidence="12">Liver</tissue>
    </source>
</reference>
<name>A0AAV7KN51_PLEWA</name>
<comment type="caution">
    <text evidence="12">The sequence shown here is derived from an EMBL/GenBank/DDBJ whole genome shotgun (WGS) entry which is preliminary data.</text>
</comment>
<evidence type="ECO:0000256" key="1">
    <source>
        <dbReference type="ARBA" id="ARBA00004651"/>
    </source>
</evidence>
<dbReference type="PANTHER" id="PTHR24061">
    <property type="entry name" value="CALCIUM-SENSING RECEPTOR-RELATED"/>
    <property type="match status" value="1"/>
</dbReference>
<dbReference type="Pfam" id="PF01094">
    <property type="entry name" value="ANF_receptor"/>
    <property type="match status" value="1"/>
</dbReference>
<dbReference type="PANTHER" id="PTHR24061:SF599">
    <property type="entry name" value="G-PROTEIN COUPLED RECEPTORS FAMILY 3 PROFILE DOMAIN-CONTAINING PROTEIN"/>
    <property type="match status" value="1"/>
</dbReference>
<evidence type="ECO:0000256" key="10">
    <source>
        <dbReference type="ARBA" id="ARBA00023224"/>
    </source>
</evidence>
<dbReference type="AlphaFoldDB" id="A0AAV7KN51"/>
<evidence type="ECO:0000256" key="9">
    <source>
        <dbReference type="ARBA" id="ARBA00023180"/>
    </source>
</evidence>
<evidence type="ECO:0000256" key="5">
    <source>
        <dbReference type="ARBA" id="ARBA00022989"/>
    </source>
</evidence>
<evidence type="ECO:0000256" key="6">
    <source>
        <dbReference type="ARBA" id="ARBA00023040"/>
    </source>
</evidence>
<evidence type="ECO:0000256" key="3">
    <source>
        <dbReference type="ARBA" id="ARBA00022692"/>
    </source>
</evidence>
<evidence type="ECO:0000256" key="7">
    <source>
        <dbReference type="ARBA" id="ARBA00023136"/>
    </source>
</evidence>
<dbReference type="Gene3D" id="3.40.50.2300">
    <property type="match status" value="1"/>
</dbReference>
<dbReference type="FunFam" id="3.40.50.2300:FF:000016">
    <property type="entry name" value="Taste 1 receptor member 2"/>
    <property type="match status" value="1"/>
</dbReference>
<dbReference type="PRINTS" id="PR00592">
    <property type="entry name" value="CASENSINGR"/>
</dbReference>
<dbReference type="GO" id="GO:0004930">
    <property type="term" value="F:G protein-coupled receptor activity"/>
    <property type="evidence" value="ECO:0007669"/>
    <property type="project" value="UniProtKB-KW"/>
</dbReference>
<comment type="subcellular location">
    <subcellularLocation>
        <location evidence="1">Cell membrane</location>
        <topology evidence="1">Multi-pass membrane protein</topology>
    </subcellularLocation>
</comment>
<keyword evidence="6" id="KW-0297">G-protein coupled receptor</keyword>
<dbReference type="Proteomes" id="UP001066276">
    <property type="component" value="Chromosome 12"/>
</dbReference>
<proteinExistence type="predicted"/>
<evidence type="ECO:0000256" key="8">
    <source>
        <dbReference type="ARBA" id="ARBA00023170"/>
    </source>
</evidence>
<keyword evidence="10" id="KW-0807">Transducer</keyword>
<evidence type="ECO:0000313" key="12">
    <source>
        <dbReference type="EMBL" id="KAJ1080382.1"/>
    </source>
</evidence>
<accession>A0AAV7KN51</accession>
<keyword evidence="3" id="KW-0812">Transmembrane</keyword>
<dbReference type="InterPro" id="IPR028082">
    <property type="entry name" value="Peripla_BP_I"/>
</dbReference>
<dbReference type="EMBL" id="JANPWB010000016">
    <property type="protein sequence ID" value="KAJ1080382.1"/>
    <property type="molecule type" value="Genomic_DNA"/>
</dbReference>
<evidence type="ECO:0000259" key="11">
    <source>
        <dbReference type="Pfam" id="PF01094"/>
    </source>
</evidence>
<dbReference type="GO" id="GO:0005886">
    <property type="term" value="C:plasma membrane"/>
    <property type="evidence" value="ECO:0007669"/>
    <property type="project" value="UniProtKB-SubCell"/>
</dbReference>
<dbReference type="InterPro" id="IPR001828">
    <property type="entry name" value="ANF_lig-bd_rcpt"/>
</dbReference>